<evidence type="ECO:0000313" key="7">
    <source>
        <dbReference type="Proteomes" id="UP000198604"/>
    </source>
</evidence>
<dbReference type="PANTHER" id="PTHR30514:SF10">
    <property type="entry name" value="MURR_RPIR FAMILY TRANSCRIPTIONAL REGULATOR"/>
    <property type="match status" value="1"/>
</dbReference>
<dbReference type="PANTHER" id="PTHR30514">
    <property type="entry name" value="GLUCOKINASE"/>
    <property type="match status" value="1"/>
</dbReference>
<dbReference type="InterPro" id="IPR009057">
    <property type="entry name" value="Homeodomain-like_sf"/>
</dbReference>
<evidence type="ECO:0000259" key="5">
    <source>
        <dbReference type="PROSITE" id="PS51464"/>
    </source>
</evidence>
<dbReference type="RefSeq" id="WP_093650423.1">
    <property type="nucleotide sequence ID" value="NZ_CTEN01000002.1"/>
</dbReference>
<dbReference type="InterPro" id="IPR035472">
    <property type="entry name" value="RpiR-like_SIS"/>
</dbReference>
<dbReference type="GO" id="GO:1901135">
    <property type="term" value="P:carbohydrate derivative metabolic process"/>
    <property type="evidence" value="ECO:0007669"/>
    <property type="project" value="InterPro"/>
</dbReference>
<dbReference type="SUPFAM" id="SSF53697">
    <property type="entry name" value="SIS domain"/>
    <property type="match status" value="1"/>
</dbReference>
<keyword evidence="6" id="KW-0413">Isomerase</keyword>
<dbReference type="OrthoDB" id="3684496at2"/>
<gene>
    <name evidence="6" type="ORF">BN1356_01171</name>
</gene>
<dbReference type="GO" id="GO:0003700">
    <property type="term" value="F:DNA-binding transcription factor activity"/>
    <property type="evidence" value="ECO:0007669"/>
    <property type="project" value="InterPro"/>
</dbReference>
<keyword evidence="7" id="KW-1185">Reference proteome</keyword>
<protein>
    <submittedName>
        <fullName evidence="6">SIS (Sugar ISomerase) domain containing transcriptional regulator</fullName>
    </submittedName>
</protein>
<dbReference type="InterPro" id="IPR046348">
    <property type="entry name" value="SIS_dom_sf"/>
</dbReference>
<dbReference type="PROSITE" id="PS51464">
    <property type="entry name" value="SIS"/>
    <property type="match status" value="1"/>
</dbReference>
<dbReference type="GO" id="GO:0003677">
    <property type="term" value="F:DNA binding"/>
    <property type="evidence" value="ECO:0007669"/>
    <property type="project" value="UniProtKB-KW"/>
</dbReference>
<dbReference type="Pfam" id="PF01418">
    <property type="entry name" value="HTH_6"/>
    <property type="match status" value="1"/>
</dbReference>
<organism evidence="6 7">
    <name type="scientific">Streptococcus varani</name>
    <dbReference type="NCBI Taxonomy" id="1608583"/>
    <lineage>
        <taxon>Bacteria</taxon>
        <taxon>Bacillati</taxon>
        <taxon>Bacillota</taxon>
        <taxon>Bacilli</taxon>
        <taxon>Lactobacillales</taxon>
        <taxon>Streptococcaceae</taxon>
        <taxon>Streptococcus</taxon>
    </lineage>
</organism>
<feature type="domain" description="HTH rpiR-type" evidence="4">
    <location>
        <begin position="1"/>
        <end position="75"/>
    </location>
</feature>
<evidence type="ECO:0000259" key="4">
    <source>
        <dbReference type="PROSITE" id="PS51071"/>
    </source>
</evidence>
<dbReference type="InterPro" id="IPR001347">
    <property type="entry name" value="SIS_dom"/>
</dbReference>
<feature type="domain" description="SIS" evidence="5">
    <location>
        <begin position="124"/>
        <end position="265"/>
    </location>
</feature>
<dbReference type="Proteomes" id="UP000198604">
    <property type="component" value="Unassembled WGS sequence"/>
</dbReference>
<dbReference type="EMBL" id="CTEN01000002">
    <property type="protein sequence ID" value="CQR24816.1"/>
    <property type="molecule type" value="Genomic_DNA"/>
</dbReference>
<reference evidence="7" key="1">
    <citation type="submission" date="2015-03" db="EMBL/GenBank/DDBJ databases">
        <authorList>
            <person name="Urmite Genomes"/>
        </authorList>
    </citation>
    <scope>NUCLEOTIDE SEQUENCE [LARGE SCALE GENOMIC DNA]</scope>
    <source>
        <strain evidence="7">FF10</strain>
    </source>
</reference>
<dbReference type="InterPro" id="IPR000281">
    <property type="entry name" value="HTH_RpiR"/>
</dbReference>
<accession>A0A0E4H3Y0</accession>
<dbReference type="Pfam" id="PF01380">
    <property type="entry name" value="SIS"/>
    <property type="match status" value="1"/>
</dbReference>
<dbReference type="CDD" id="cd05013">
    <property type="entry name" value="SIS_RpiR"/>
    <property type="match status" value="1"/>
</dbReference>
<dbReference type="SUPFAM" id="SSF46689">
    <property type="entry name" value="Homeodomain-like"/>
    <property type="match status" value="1"/>
</dbReference>
<evidence type="ECO:0000256" key="1">
    <source>
        <dbReference type="ARBA" id="ARBA00023015"/>
    </source>
</evidence>
<dbReference type="InterPro" id="IPR047640">
    <property type="entry name" value="RpiR-like"/>
</dbReference>
<dbReference type="GO" id="GO:0097367">
    <property type="term" value="F:carbohydrate derivative binding"/>
    <property type="evidence" value="ECO:0007669"/>
    <property type="project" value="InterPro"/>
</dbReference>
<name>A0A0E4H3Y0_9STRE</name>
<dbReference type="STRING" id="1608583.BN1356_01171"/>
<evidence type="ECO:0000256" key="2">
    <source>
        <dbReference type="ARBA" id="ARBA00023125"/>
    </source>
</evidence>
<dbReference type="PROSITE" id="PS51071">
    <property type="entry name" value="HTH_RPIR"/>
    <property type="match status" value="1"/>
</dbReference>
<evidence type="ECO:0000256" key="3">
    <source>
        <dbReference type="ARBA" id="ARBA00023163"/>
    </source>
</evidence>
<keyword evidence="2" id="KW-0238">DNA-binding</keyword>
<proteinExistence type="predicted"/>
<dbReference type="GO" id="GO:0016853">
    <property type="term" value="F:isomerase activity"/>
    <property type="evidence" value="ECO:0007669"/>
    <property type="project" value="UniProtKB-KW"/>
</dbReference>
<keyword evidence="1" id="KW-0805">Transcription regulation</keyword>
<dbReference type="InterPro" id="IPR036388">
    <property type="entry name" value="WH-like_DNA-bd_sf"/>
</dbReference>
<sequence>MFLLEKIELFPFSPNEKIIADYILEQKYKIQNKSTAEIADDIFSSKSALVRFAKKLDFKGWVDFKEAFLNELTYLDHQKMGIDANLPFSASDDIASIMTSISTLKKEAIEDTLALNKAETLRSSIDLLDQAETIHIFAVSNNLLNAQEFALQMSRIQKDVRIHQLQGEVMFNAYLAKKNSCAIIISYSGETPQLLQIMTFLKRKAIPTLLLTSVGDNTSTPLASLILRLATREKLYSKIGTFSTDTSITFLLECLYAGIFSKSYNKNMTLRKNASEFIEFERTSSSEILKEK</sequence>
<keyword evidence="3" id="KW-0804">Transcription</keyword>
<dbReference type="Gene3D" id="3.40.50.10490">
    <property type="entry name" value="Glucose-6-phosphate isomerase like protein, domain 1"/>
    <property type="match status" value="1"/>
</dbReference>
<evidence type="ECO:0000313" key="6">
    <source>
        <dbReference type="EMBL" id="CQR24816.1"/>
    </source>
</evidence>
<dbReference type="AlphaFoldDB" id="A0A0E4H3Y0"/>
<dbReference type="Gene3D" id="1.10.10.10">
    <property type="entry name" value="Winged helix-like DNA-binding domain superfamily/Winged helix DNA-binding domain"/>
    <property type="match status" value="1"/>
</dbReference>